<evidence type="ECO:0000256" key="3">
    <source>
        <dbReference type="SAM" id="Phobius"/>
    </source>
</evidence>
<sequence>MALHLDRMNHLGDAKDSESECFLSDDEAAKTTKFRHASGPTVSERLALLFFFLGCTLFGASLWLHLHPKISTDQECARKLSFPSPVHEVLEYEDVQFDNAFWKPSPYKGKPTPDLEAKWKDLWYYGSFDLPDMYLPALNKSADGIGGNGWARTKSGNLLAGLEVFHNLHCLNLMRQYAHRDEYDYSDDPAFHGSDELVRAHVDHCIEALRIRLMCSAGKPNVQICYSFQGIDSTIDVTPFLHTTGSKGIQPDFDSQHRCPKFDRIIEWAKEKQIMVEKQDPHQAHGHHAKASRA</sequence>
<comment type="similarity">
    <text evidence="2">Belongs to the ustYa family.</text>
</comment>
<dbReference type="PANTHER" id="PTHR33365:SF4">
    <property type="entry name" value="CYCLOCHLOROTINE BIOSYNTHESIS PROTEIN O"/>
    <property type="match status" value="1"/>
</dbReference>
<accession>A0A1Q8RTD4</accession>
<dbReference type="InterPro" id="IPR021765">
    <property type="entry name" value="UstYa-like"/>
</dbReference>
<dbReference type="Proteomes" id="UP000186583">
    <property type="component" value="Unassembled WGS sequence"/>
</dbReference>
<keyword evidence="3" id="KW-1133">Transmembrane helix</keyword>
<dbReference type="EMBL" id="MPGH01000090">
    <property type="protein sequence ID" value="OLN87595.1"/>
    <property type="molecule type" value="Genomic_DNA"/>
</dbReference>
<reference evidence="4 5" key="1">
    <citation type="submission" date="2016-11" db="EMBL/GenBank/DDBJ databases">
        <title>Draft Genome Assembly of Colletotrichum chlorophyti a pathogen of herbaceous plants.</title>
        <authorList>
            <person name="Gan P."/>
            <person name="Narusaka M."/>
            <person name="Tsushima A."/>
            <person name="Narusaka Y."/>
            <person name="Takano Y."/>
            <person name="Shirasu K."/>
        </authorList>
    </citation>
    <scope>NUCLEOTIDE SEQUENCE [LARGE SCALE GENOMIC DNA]</scope>
    <source>
        <strain evidence="4 5">NTL11</strain>
    </source>
</reference>
<evidence type="ECO:0000313" key="5">
    <source>
        <dbReference type="Proteomes" id="UP000186583"/>
    </source>
</evidence>
<dbReference type="OrthoDB" id="3687641at2759"/>
<feature type="transmembrane region" description="Helical" evidence="3">
    <location>
        <begin position="46"/>
        <end position="66"/>
    </location>
</feature>
<organism evidence="4 5">
    <name type="scientific">Colletotrichum chlorophyti</name>
    <dbReference type="NCBI Taxonomy" id="708187"/>
    <lineage>
        <taxon>Eukaryota</taxon>
        <taxon>Fungi</taxon>
        <taxon>Dikarya</taxon>
        <taxon>Ascomycota</taxon>
        <taxon>Pezizomycotina</taxon>
        <taxon>Sordariomycetes</taxon>
        <taxon>Hypocreomycetidae</taxon>
        <taxon>Glomerellales</taxon>
        <taxon>Glomerellaceae</taxon>
        <taxon>Colletotrichum</taxon>
    </lineage>
</organism>
<evidence type="ECO:0000313" key="4">
    <source>
        <dbReference type="EMBL" id="OLN87595.1"/>
    </source>
</evidence>
<dbReference type="STRING" id="708187.A0A1Q8RTD4"/>
<dbReference type="AlphaFoldDB" id="A0A1Q8RTD4"/>
<name>A0A1Q8RTD4_9PEZI</name>
<dbReference type="GO" id="GO:0043386">
    <property type="term" value="P:mycotoxin biosynthetic process"/>
    <property type="evidence" value="ECO:0007669"/>
    <property type="project" value="InterPro"/>
</dbReference>
<gene>
    <name evidence="4" type="ORF">CCHL11_10099</name>
</gene>
<comment type="pathway">
    <text evidence="1">Mycotoxin biosynthesis.</text>
</comment>
<evidence type="ECO:0000256" key="2">
    <source>
        <dbReference type="ARBA" id="ARBA00035112"/>
    </source>
</evidence>
<proteinExistence type="inferred from homology"/>
<keyword evidence="3" id="KW-0472">Membrane</keyword>
<dbReference type="PANTHER" id="PTHR33365">
    <property type="entry name" value="YALI0B05434P"/>
    <property type="match status" value="1"/>
</dbReference>
<protein>
    <recommendedName>
        <fullName evidence="6">Cyclochlorotine biosynthesis protein O</fullName>
    </recommendedName>
</protein>
<evidence type="ECO:0000256" key="1">
    <source>
        <dbReference type="ARBA" id="ARBA00004685"/>
    </source>
</evidence>
<dbReference type="Pfam" id="PF11807">
    <property type="entry name" value="UstYa"/>
    <property type="match status" value="1"/>
</dbReference>
<keyword evidence="3" id="KW-0812">Transmembrane</keyword>
<comment type="caution">
    <text evidence="4">The sequence shown here is derived from an EMBL/GenBank/DDBJ whole genome shotgun (WGS) entry which is preliminary data.</text>
</comment>
<keyword evidence="5" id="KW-1185">Reference proteome</keyword>
<evidence type="ECO:0008006" key="6">
    <source>
        <dbReference type="Google" id="ProtNLM"/>
    </source>
</evidence>